<feature type="domain" description="PPE family C-terminal" evidence="4">
    <location>
        <begin position="324"/>
        <end position="402"/>
    </location>
</feature>
<evidence type="ECO:0000313" key="6">
    <source>
        <dbReference type="Proteomes" id="UP000465361"/>
    </source>
</evidence>
<organism evidence="5 6">
    <name type="scientific">Mycobacterium botniense</name>
    <dbReference type="NCBI Taxonomy" id="84962"/>
    <lineage>
        <taxon>Bacteria</taxon>
        <taxon>Bacillati</taxon>
        <taxon>Actinomycetota</taxon>
        <taxon>Actinomycetes</taxon>
        <taxon>Mycobacteriales</taxon>
        <taxon>Mycobacteriaceae</taxon>
        <taxon>Mycobacterium</taxon>
    </lineage>
</organism>
<feature type="domain" description="PPE" evidence="3">
    <location>
        <begin position="3"/>
        <end position="166"/>
    </location>
</feature>
<dbReference type="PANTHER" id="PTHR46766">
    <property type="entry name" value="GLUTAMINE-RICH PROTEIN 2"/>
    <property type="match status" value="1"/>
</dbReference>
<feature type="compositionally biased region" description="Low complexity" evidence="2">
    <location>
        <begin position="354"/>
        <end position="366"/>
    </location>
</feature>
<proteinExistence type="inferred from homology"/>
<accession>A0A7I9Y1D5</accession>
<evidence type="ECO:0000256" key="1">
    <source>
        <dbReference type="ARBA" id="ARBA00010652"/>
    </source>
</evidence>
<name>A0A7I9Y1D5_9MYCO</name>
<dbReference type="InterPro" id="IPR038332">
    <property type="entry name" value="PPE_sf"/>
</dbReference>
<comment type="caution">
    <text evidence="5">The sequence shown here is derived from an EMBL/GenBank/DDBJ whole genome shotgun (WGS) entry which is preliminary data.</text>
</comment>
<evidence type="ECO:0000259" key="4">
    <source>
        <dbReference type="Pfam" id="PF12484"/>
    </source>
</evidence>
<evidence type="ECO:0000313" key="5">
    <source>
        <dbReference type="EMBL" id="GFG75777.1"/>
    </source>
</evidence>
<evidence type="ECO:0000259" key="3">
    <source>
        <dbReference type="Pfam" id="PF00823"/>
    </source>
</evidence>
<reference evidence="5 6" key="1">
    <citation type="journal article" date="2019" name="Emerg. Microbes Infect.">
        <title>Comprehensive subspecies identification of 175 nontuberculous mycobacteria species based on 7547 genomic profiles.</title>
        <authorList>
            <person name="Matsumoto Y."/>
            <person name="Kinjo T."/>
            <person name="Motooka D."/>
            <person name="Nabeya D."/>
            <person name="Jung N."/>
            <person name="Uechi K."/>
            <person name="Horii T."/>
            <person name="Iida T."/>
            <person name="Fujita J."/>
            <person name="Nakamura S."/>
        </authorList>
    </citation>
    <scope>NUCLEOTIDE SEQUENCE [LARGE SCALE GENOMIC DNA]</scope>
    <source>
        <strain evidence="5 6">JCM 17322</strain>
    </source>
</reference>
<protein>
    <submittedName>
        <fullName evidence="5">PPE family protein</fullName>
    </submittedName>
</protein>
<keyword evidence="6" id="KW-1185">Reference proteome</keyword>
<dbReference type="FunFam" id="1.20.1260.20:FF:000001">
    <property type="entry name" value="PPE family protein PPE41"/>
    <property type="match status" value="1"/>
</dbReference>
<dbReference type="GO" id="GO:0052572">
    <property type="term" value="P:response to host immune response"/>
    <property type="evidence" value="ECO:0007669"/>
    <property type="project" value="TreeGrafter"/>
</dbReference>
<dbReference type="Gene3D" id="1.20.1260.20">
    <property type="entry name" value="PPE superfamily"/>
    <property type="match status" value="1"/>
</dbReference>
<comment type="similarity">
    <text evidence="1">Belongs to the mycobacterial PPE family.</text>
</comment>
<gene>
    <name evidence="5" type="primary">PPE31_7</name>
    <name evidence="5" type="ORF">MBOT_31420</name>
</gene>
<sequence>MMDFAALPPEINSARMYSGPGSGPMLAAAAGWRELASELRSAAASYASVISGLTTSSWRGPASASMAAAAAPFVGWMNTTATQAEQTAAQAQSAAAAYEAAFAATVPPAAVAANRAQLAALVATNVLGQNTPAIAATEAQYAEMWAQDAAAMYGYASASTAATQLTPFSAPQPTTTAAAAGGQAAAVAQAAAGSAASSSGGTSVFSGLSSLLGGTATSTASSSGLSNLESLLTGALSGSNNSAVGTFLSGNFFSTMVVNGALAGGPFNPQFIIMSTVATINAMKAMSGMQGAAGGGLLPSLGGLLGLPGGGVPAASLPGLGAVSAGLGHGGQLGALSVPPGWAALAPHSPLSSALGGTPLSGPPGSSTGGPGGVASPLAHAVGRLRRPIPKYGFRPLVMPRPPAAG</sequence>
<feature type="region of interest" description="Disordered" evidence="2">
    <location>
        <begin position="354"/>
        <end position="377"/>
    </location>
</feature>
<evidence type="ECO:0000256" key="2">
    <source>
        <dbReference type="SAM" id="MobiDB-lite"/>
    </source>
</evidence>
<dbReference type="EMBL" id="BLKW01000004">
    <property type="protein sequence ID" value="GFG75777.1"/>
    <property type="molecule type" value="Genomic_DNA"/>
</dbReference>
<dbReference type="Pfam" id="PF00823">
    <property type="entry name" value="PPE"/>
    <property type="match status" value="1"/>
</dbReference>
<dbReference type="PANTHER" id="PTHR46766:SF1">
    <property type="entry name" value="GLUTAMINE-RICH PROTEIN 2"/>
    <property type="match status" value="1"/>
</dbReference>
<dbReference type="AlphaFoldDB" id="A0A7I9Y1D5"/>
<dbReference type="Proteomes" id="UP000465361">
    <property type="component" value="Unassembled WGS sequence"/>
</dbReference>
<dbReference type="Pfam" id="PF12484">
    <property type="entry name" value="PPE-SVP"/>
    <property type="match status" value="1"/>
</dbReference>
<dbReference type="InterPro" id="IPR022171">
    <property type="entry name" value="PPE_C"/>
</dbReference>
<dbReference type="SUPFAM" id="SSF140459">
    <property type="entry name" value="PE/PPE dimer-like"/>
    <property type="match status" value="1"/>
</dbReference>
<dbReference type="InterPro" id="IPR000030">
    <property type="entry name" value="PPE_dom"/>
</dbReference>